<dbReference type="InterPro" id="IPR007699">
    <property type="entry name" value="SGS_dom"/>
</dbReference>
<dbReference type="Pfam" id="PF05002">
    <property type="entry name" value="SGS"/>
    <property type="match status" value="1"/>
</dbReference>
<protein>
    <recommendedName>
        <fullName evidence="7">SGS-domain-containing protein</fullName>
    </recommendedName>
</protein>
<proteinExistence type="inferred from homology"/>
<feature type="region of interest" description="Disordered" evidence="2">
    <location>
        <begin position="386"/>
        <end position="425"/>
    </location>
</feature>
<dbReference type="InterPro" id="IPR011990">
    <property type="entry name" value="TPR-like_helical_dom_sf"/>
</dbReference>
<dbReference type="PROSITE" id="PS51203">
    <property type="entry name" value="CS"/>
    <property type="match status" value="1"/>
</dbReference>
<dbReference type="InterPro" id="IPR044563">
    <property type="entry name" value="Sgt1-like"/>
</dbReference>
<dbReference type="Gene3D" id="2.60.40.790">
    <property type="match status" value="1"/>
</dbReference>
<evidence type="ECO:0000313" key="5">
    <source>
        <dbReference type="EMBL" id="KAF6218781.1"/>
    </source>
</evidence>
<feature type="compositionally biased region" description="Polar residues" evidence="2">
    <location>
        <begin position="184"/>
        <end position="195"/>
    </location>
</feature>
<feature type="compositionally biased region" description="Acidic residues" evidence="2">
    <location>
        <begin position="351"/>
        <end position="365"/>
    </location>
</feature>
<dbReference type="SUPFAM" id="SSF48452">
    <property type="entry name" value="TPR-like"/>
    <property type="match status" value="1"/>
</dbReference>
<dbReference type="PANTHER" id="PTHR45862">
    <property type="entry name" value="PROTEIN SGT1 HOMOLOG"/>
    <property type="match status" value="1"/>
</dbReference>
<dbReference type="PROSITE" id="PS51048">
    <property type="entry name" value="SGS"/>
    <property type="match status" value="1"/>
</dbReference>
<dbReference type="RefSeq" id="XP_037148216.1">
    <property type="nucleotide sequence ID" value="XM_037296234.1"/>
</dbReference>
<dbReference type="SUPFAM" id="SSF49764">
    <property type="entry name" value="HSP20-like chaperones"/>
    <property type="match status" value="1"/>
</dbReference>
<dbReference type="CDD" id="cd06466">
    <property type="entry name" value="p23_CS_SGT1_like"/>
    <property type="match status" value="1"/>
</dbReference>
<feature type="domain" description="SGS" evidence="3">
    <location>
        <begin position="319"/>
        <end position="425"/>
    </location>
</feature>
<dbReference type="AlphaFoldDB" id="A0A8H6F8E2"/>
<dbReference type="Pfam" id="PF04969">
    <property type="entry name" value="CS"/>
    <property type="match status" value="1"/>
</dbReference>
<dbReference type="EMBL" id="JACCJB010000021">
    <property type="protein sequence ID" value="KAF6218781.1"/>
    <property type="molecule type" value="Genomic_DNA"/>
</dbReference>
<reference evidence="5 6" key="1">
    <citation type="journal article" date="2020" name="Genomics">
        <title>Complete, high-quality genomes from long-read metagenomic sequencing of two wolf lichen thalli reveals enigmatic genome architecture.</title>
        <authorList>
            <person name="McKenzie S.K."/>
            <person name="Walston R.F."/>
            <person name="Allen J.L."/>
        </authorList>
    </citation>
    <scope>NUCLEOTIDE SEQUENCE [LARGE SCALE GENOMIC DNA]</scope>
    <source>
        <strain evidence="5">WasteWater1</strain>
    </source>
</reference>
<evidence type="ECO:0000313" key="6">
    <source>
        <dbReference type="Proteomes" id="UP000593566"/>
    </source>
</evidence>
<evidence type="ECO:0000259" key="4">
    <source>
        <dbReference type="PROSITE" id="PS51203"/>
    </source>
</evidence>
<comment type="caution">
    <text evidence="5">The sequence shown here is derived from an EMBL/GenBank/DDBJ whole genome shotgun (WGS) entry which is preliminary data.</text>
</comment>
<comment type="similarity">
    <text evidence="1">Belongs to the SGT1 family.</text>
</comment>
<sequence>MDQAGRGASAIDGGNFKLAVTCYTEAIAQNPQAVSYYIQRSKAYTRLSPPDHQAAFHDAELAVSLATKRAKRELIADSQLRRAVTLFNLERYGDAKQCLWWVKKLNEKEKTLAIWEMKAETKLKGLEDGDERGKVTVEETPNVEVPKAVVGKKSAKEAEKTAEASASTSTTTNGTKEAAKESTAAVQSEGVQTPPSKIRHEWFQTNDTVVVSLFCKGIPKDKTTVEIKQDSLDVSFPLPTGSDFNLSLDPLFAAIDASASSYKIMSAKAEFTLKKSTPGQQWANIEGAHPASTEETSADGDDTVKRAVLSDKSSNAGPVYPTSSKSGPKNWDKVVNDLSKKPKKDVKEGEEGASEDAGIEDEEGDPTTNFFKMLYKGADPDTQKAMMKSYQESNGTALSTNWADVSKGRVETSPPDGMEAKKWDQ</sequence>
<feature type="region of interest" description="Disordered" evidence="2">
    <location>
        <begin position="309"/>
        <end position="372"/>
    </location>
</feature>
<evidence type="ECO:0000256" key="2">
    <source>
        <dbReference type="SAM" id="MobiDB-lite"/>
    </source>
</evidence>
<feature type="compositionally biased region" description="Polar residues" evidence="2">
    <location>
        <begin position="311"/>
        <end position="327"/>
    </location>
</feature>
<dbReference type="GO" id="GO:0051087">
    <property type="term" value="F:protein-folding chaperone binding"/>
    <property type="evidence" value="ECO:0007669"/>
    <property type="project" value="InterPro"/>
</dbReference>
<keyword evidence="6" id="KW-1185">Reference proteome</keyword>
<feature type="domain" description="CS" evidence="4">
    <location>
        <begin position="195"/>
        <end position="286"/>
    </location>
</feature>
<dbReference type="Gene3D" id="1.25.40.10">
    <property type="entry name" value="Tetratricopeptide repeat domain"/>
    <property type="match status" value="1"/>
</dbReference>
<feature type="region of interest" description="Disordered" evidence="2">
    <location>
        <begin position="149"/>
        <end position="199"/>
    </location>
</feature>
<evidence type="ECO:0008006" key="7">
    <source>
        <dbReference type="Google" id="ProtNLM"/>
    </source>
</evidence>
<feature type="compositionally biased region" description="Low complexity" evidence="2">
    <location>
        <begin position="163"/>
        <end position="176"/>
    </location>
</feature>
<gene>
    <name evidence="5" type="ORF">HO133_005324</name>
</gene>
<dbReference type="InterPro" id="IPR008978">
    <property type="entry name" value="HSP20-like_chaperone"/>
</dbReference>
<organism evidence="5 6">
    <name type="scientific">Letharia lupina</name>
    <dbReference type="NCBI Taxonomy" id="560253"/>
    <lineage>
        <taxon>Eukaryota</taxon>
        <taxon>Fungi</taxon>
        <taxon>Dikarya</taxon>
        <taxon>Ascomycota</taxon>
        <taxon>Pezizomycotina</taxon>
        <taxon>Lecanoromycetes</taxon>
        <taxon>OSLEUM clade</taxon>
        <taxon>Lecanoromycetidae</taxon>
        <taxon>Lecanorales</taxon>
        <taxon>Lecanorineae</taxon>
        <taxon>Parmeliaceae</taxon>
        <taxon>Letharia</taxon>
    </lineage>
</organism>
<evidence type="ECO:0000256" key="1">
    <source>
        <dbReference type="ARBA" id="ARBA00008509"/>
    </source>
</evidence>
<dbReference type="Proteomes" id="UP000593566">
    <property type="component" value="Unassembled WGS sequence"/>
</dbReference>
<dbReference type="InterPro" id="IPR007052">
    <property type="entry name" value="CS_dom"/>
</dbReference>
<evidence type="ECO:0000259" key="3">
    <source>
        <dbReference type="PROSITE" id="PS51048"/>
    </source>
</evidence>
<feature type="compositionally biased region" description="Basic and acidic residues" evidence="2">
    <location>
        <begin position="330"/>
        <end position="350"/>
    </location>
</feature>
<feature type="compositionally biased region" description="Polar residues" evidence="2">
    <location>
        <begin position="390"/>
        <end position="403"/>
    </location>
</feature>
<dbReference type="GeneID" id="59333730"/>
<name>A0A8H6F8E2_9LECA</name>
<accession>A0A8H6F8E2</accession>